<evidence type="ECO:0000256" key="3">
    <source>
        <dbReference type="ARBA" id="ARBA00022527"/>
    </source>
</evidence>
<keyword evidence="6 17" id="KW-0732">Signal</keyword>
<evidence type="ECO:0000256" key="13">
    <source>
        <dbReference type="ARBA" id="ARBA00047899"/>
    </source>
</evidence>
<dbReference type="Gene3D" id="1.10.510.10">
    <property type="entry name" value="Transferase(Phosphotransferase) domain 1"/>
    <property type="match status" value="1"/>
</dbReference>
<dbReference type="Pfam" id="PF00069">
    <property type="entry name" value="Pkinase"/>
    <property type="match status" value="1"/>
</dbReference>
<dbReference type="InterPro" id="IPR008271">
    <property type="entry name" value="Ser/Thr_kinase_AS"/>
</dbReference>
<evidence type="ECO:0000256" key="10">
    <source>
        <dbReference type="ARBA" id="ARBA00022989"/>
    </source>
</evidence>
<dbReference type="Pfam" id="PF14380">
    <property type="entry name" value="WAK_assoc"/>
    <property type="match status" value="1"/>
</dbReference>
<evidence type="ECO:0000256" key="6">
    <source>
        <dbReference type="ARBA" id="ARBA00022729"/>
    </source>
</evidence>
<feature type="signal peptide" evidence="17">
    <location>
        <begin position="1"/>
        <end position="26"/>
    </location>
</feature>
<feature type="domain" description="Protein kinase" evidence="18">
    <location>
        <begin position="364"/>
        <end position="656"/>
    </location>
</feature>
<protein>
    <recommendedName>
        <fullName evidence="2">non-specific serine/threonine protein kinase</fullName>
        <ecNumber evidence="2">2.7.11.1</ecNumber>
    </recommendedName>
</protein>
<keyword evidence="9 15" id="KW-0067">ATP-binding</keyword>
<keyword evidence="4" id="KW-0808">Transferase</keyword>
<evidence type="ECO:0000256" key="16">
    <source>
        <dbReference type="SAM" id="Phobius"/>
    </source>
</evidence>
<sequence>MNMINIPTKILSRIILSLTFPVLILSQNENYYHLCSPFKCGDITFPFPFSDQSTFGSSGPINCGIPGYQITCDQQESSPVPKLMLSGRLYQVKNIFLNLNQTNNQNGWNLITLVDSDLIRDFDSKSCQSLRNLTIPVYGNSDALGLLPNWTNTNLTFARCPSQLESSQEFLDQISSDYSCSDDGNRLYLWRNDIETPLFDVIPTECKLFMVPASTADVLIMFKNTSVAGRNVEWSQLTNALAAGFPLQWNTSNDCASCQMKGGHCGFDGTNVACFCRDSPDCNSTKTKSIQQKLIIGIASGSSFVVLIVILLLVYKNRASLIFSDLSEKNQTTSDGTTAKEFIQTYRSNLLNNYSYNDMKKMTNGFKEKLGEGGYGNVYKGKFFDGRFIAVKMLKSEEIVGDNFINEVATIGRIHHVNVINLLGFCWDGSKRALIYEYMPNGSLADHLKSENEMSHSLGVTKLMEIAIGVAQGIEYLHSGCESRILHLDIKPQNILLDQNFNPKISDFGLAKVYSRNHSNVTMTGARGTIGYIAPEIFMRNLGNPSHKSDVYSFGMVLLEMVGGRKHFKAATSTSGSAETNYFPEWVYDKILEDKNKLERADFVVEESYYLIERKMLMVGLWCIQINVRDRPSMKRVVEMLCGRLEDIEMPPKPLFFFSSSHQEIEENEITSLGSDSSVLPLAYESLEIQN</sequence>
<evidence type="ECO:0000256" key="5">
    <source>
        <dbReference type="ARBA" id="ARBA00022692"/>
    </source>
</evidence>
<dbReference type="GO" id="GO:0005524">
    <property type="term" value="F:ATP binding"/>
    <property type="evidence" value="ECO:0007669"/>
    <property type="project" value="UniProtKB-UniRule"/>
</dbReference>
<dbReference type="FunFam" id="1.10.510.10:FF:000590">
    <property type="entry name" value="PR5-like receptor kinase"/>
    <property type="match status" value="1"/>
</dbReference>
<dbReference type="FunFam" id="3.30.200.20:FF:000178">
    <property type="entry name" value="serine/threonine-protein kinase PBS1-like"/>
    <property type="match status" value="1"/>
</dbReference>
<dbReference type="SMART" id="SM00220">
    <property type="entry name" value="S_TKc"/>
    <property type="match status" value="1"/>
</dbReference>
<comment type="catalytic activity">
    <reaction evidence="14">
        <text>L-seryl-[protein] + ATP = O-phospho-L-seryl-[protein] + ADP + H(+)</text>
        <dbReference type="Rhea" id="RHEA:17989"/>
        <dbReference type="Rhea" id="RHEA-COMP:9863"/>
        <dbReference type="Rhea" id="RHEA-COMP:11604"/>
        <dbReference type="ChEBI" id="CHEBI:15378"/>
        <dbReference type="ChEBI" id="CHEBI:29999"/>
        <dbReference type="ChEBI" id="CHEBI:30616"/>
        <dbReference type="ChEBI" id="CHEBI:83421"/>
        <dbReference type="ChEBI" id="CHEBI:456216"/>
        <dbReference type="EC" id="2.7.11.1"/>
    </reaction>
</comment>
<dbReference type="InterPro" id="IPR017441">
    <property type="entry name" value="Protein_kinase_ATP_BS"/>
</dbReference>
<dbReference type="PROSITE" id="PS00107">
    <property type="entry name" value="PROTEIN_KINASE_ATP"/>
    <property type="match status" value="1"/>
</dbReference>
<dbReference type="PROSITE" id="PS50011">
    <property type="entry name" value="PROTEIN_KINASE_DOM"/>
    <property type="match status" value="1"/>
</dbReference>
<evidence type="ECO:0000313" key="20">
    <source>
        <dbReference type="Proteomes" id="UP000188268"/>
    </source>
</evidence>
<keyword evidence="10 16" id="KW-1133">Transmembrane helix</keyword>
<name>A0A1R3GQ15_COCAP</name>
<keyword evidence="5 16" id="KW-0812">Transmembrane</keyword>
<keyword evidence="20" id="KW-1185">Reference proteome</keyword>
<comment type="subcellular location">
    <subcellularLocation>
        <location evidence="1">Membrane</location>
        <topology evidence="1">Single-pass type I membrane protein</topology>
    </subcellularLocation>
</comment>
<dbReference type="PANTHER" id="PTHR27009">
    <property type="entry name" value="RUST RESISTANCE KINASE LR10-RELATED"/>
    <property type="match status" value="1"/>
</dbReference>
<evidence type="ECO:0000256" key="12">
    <source>
        <dbReference type="ARBA" id="ARBA00023180"/>
    </source>
</evidence>
<dbReference type="STRING" id="210143.A0A1R3GQ15"/>
<keyword evidence="8" id="KW-0418">Kinase</keyword>
<keyword evidence="3" id="KW-0723">Serine/threonine-protein kinase</keyword>
<dbReference type="SUPFAM" id="SSF56112">
    <property type="entry name" value="Protein kinase-like (PK-like)"/>
    <property type="match status" value="1"/>
</dbReference>
<dbReference type="PROSITE" id="PS00108">
    <property type="entry name" value="PROTEIN_KINASE_ST"/>
    <property type="match status" value="1"/>
</dbReference>
<dbReference type="AlphaFoldDB" id="A0A1R3GQ15"/>
<feature type="binding site" evidence="15">
    <location>
        <position position="392"/>
    </location>
    <ligand>
        <name>ATP</name>
        <dbReference type="ChEBI" id="CHEBI:30616"/>
    </ligand>
</feature>
<gene>
    <name evidence="19" type="ORF">CCACVL1_24406</name>
</gene>
<accession>A0A1R3GQ15</accession>
<feature type="transmembrane region" description="Helical" evidence="16">
    <location>
        <begin position="294"/>
        <end position="315"/>
    </location>
</feature>
<dbReference type="GO" id="GO:0030247">
    <property type="term" value="F:polysaccharide binding"/>
    <property type="evidence" value="ECO:0007669"/>
    <property type="project" value="InterPro"/>
</dbReference>
<dbReference type="Gene3D" id="3.30.200.20">
    <property type="entry name" value="Phosphorylase Kinase, domain 1"/>
    <property type="match status" value="1"/>
</dbReference>
<comment type="caution">
    <text evidence="19">The sequence shown here is derived from an EMBL/GenBank/DDBJ whole genome shotgun (WGS) entry which is preliminary data.</text>
</comment>
<dbReference type="GO" id="GO:0016020">
    <property type="term" value="C:membrane"/>
    <property type="evidence" value="ECO:0007669"/>
    <property type="project" value="UniProtKB-SubCell"/>
</dbReference>
<evidence type="ECO:0000256" key="17">
    <source>
        <dbReference type="SAM" id="SignalP"/>
    </source>
</evidence>
<evidence type="ECO:0000256" key="14">
    <source>
        <dbReference type="ARBA" id="ARBA00048679"/>
    </source>
</evidence>
<keyword evidence="12" id="KW-0325">Glycoprotein</keyword>
<evidence type="ECO:0000259" key="18">
    <source>
        <dbReference type="PROSITE" id="PS50011"/>
    </source>
</evidence>
<dbReference type="OrthoDB" id="544400at2759"/>
<evidence type="ECO:0000256" key="1">
    <source>
        <dbReference type="ARBA" id="ARBA00004479"/>
    </source>
</evidence>
<dbReference type="OMA" id="FRCDHID"/>
<evidence type="ECO:0000256" key="15">
    <source>
        <dbReference type="PROSITE-ProRule" id="PRU10141"/>
    </source>
</evidence>
<evidence type="ECO:0000256" key="11">
    <source>
        <dbReference type="ARBA" id="ARBA00023136"/>
    </source>
</evidence>
<dbReference type="Gramene" id="OMO60100">
    <property type="protein sequence ID" value="OMO60100"/>
    <property type="gene ID" value="CCACVL1_24406"/>
</dbReference>
<evidence type="ECO:0000256" key="8">
    <source>
        <dbReference type="ARBA" id="ARBA00022777"/>
    </source>
</evidence>
<dbReference type="EC" id="2.7.11.1" evidence="2"/>
<reference evidence="19 20" key="1">
    <citation type="submission" date="2013-09" db="EMBL/GenBank/DDBJ databases">
        <title>Corchorus capsularis genome sequencing.</title>
        <authorList>
            <person name="Alam M."/>
            <person name="Haque M.S."/>
            <person name="Islam M.S."/>
            <person name="Emdad E.M."/>
            <person name="Islam M.M."/>
            <person name="Ahmed B."/>
            <person name="Halim A."/>
            <person name="Hossen Q.M.M."/>
            <person name="Hossain M.Z."/>
            <person name="Ahmed R."/>
            <person name="Khan M.M."/>
            <person name="Islam R."/>
            <person name="Rashid M.M."/>
            <person name="Khan S.A."/>
            <person name="Rahman M.S."/>
            <person name="Alam M."/>
        </authorList>
    </citation>
    <scope>NUCLEOTIDE SEQUENCE [LARGE SCALE GENOMIC DNA]</scope>
    <source>
        <strain evidence="20">cv. CVL-1</strain>
        <tissue evidence="19">Whole seedling</tissue>
    </source>
</reference>
<keyword evidence="7 15" id="KW-0547">Nucleotide-binding</keyword>
<dbReference type="InterPro" id="IPR025287">
    <property type="entry name" value="WAK_GUB"/>
</dbReference>
<evidence type="ECO:0000256" key="9">
    <source>
        <dbReference type="ARBA" id="ARBA00022840"/>
    </source>
</evidence>
<dbReference type="InterPro" id="IPR011009">
    <property type="entry name" value="Kinase-like_dom_sf"/>
</dbReference>
<evidence type="ECO:0000256" key="7">
    <source>
        <dbReference type="ARBA" id="ARBA00022741"/>
    </source>
</evidence>
<dbReference type="InterPro" id="IPR032872">
    <property type="entry name" value="WAK_assoc_C"/>
</dbReference>
<feature type="chain" id="PRO_5013159092" description="non-specific serine/threonine protein kinase" evidence="17">
    <location>
        <begin position="27"/>
        <end position="691"/>
    </location>
</feature>
<dbReference type="Proteomes" id="UP000188268">
    <property type="component" value="Unassembled WGS sequence"/>
</dbReference>
<dbReference type="Pfam" id="PF13947">
    <property type="entry name" value="GUB_WAK_bind"/>
    <property type="match status" value="1"/>
</dbReference>
<organism evidence="19 20">
    <name type="scientific">Corchorus capsularis</name>
    <name type="common">Jute</name>
    <dbReference type="NCBI Taxonomy" id="210143"/>
    <lineage>
        <taxon>Eukaryota</taxon>
        <taxon>Viridiplantae</taxon>
        <taxon>Streptophyta</taxon>
        <taxon>Embryophyta</taxon>
        <taxon>Tracheophyta</taxon>
        <taxon>Spermatophyta</taxon>
        <taxon>Magnoliopsida</taxon>
        <taxon>eudicotyledons</taxon>
        <taxon>Gunneridae</taxon>
        <taxon>Pentapetalae</taxon>
        <taxon>rosids</taxon>
        <taxon>malvids</taxon>
        <taxon>Malvales</taxon>
        <taxon>Malvaceae</taxon>
        <taxon>Grewioideae</taxon>
        <taxon>Apeibeae</taxon>
        <taxon>Corchorus</taxon>
    </lineage>
</organism>
<comment type="catalytic activity">
    <reaction evidence="13">
        <text>L-threonyl-[protein] + ATP = O-phospho-L-threonyl-[protein] + ADP + H(+)</text>
        <dbReference type="Rhea" id="RHEA:46608"/>
        <dbReference type="Rhea" id="RHEA-COMP:11060"/>
        <dbReference type="Rhea" id="RHEA-COMP:11605"/>
        <dbReference type="ChEBI" id="CHEBI:15378"/>
        <dbReference type="ChEBI" id="CHEBI:30013"/>
        <dbReference type="ChEBI" id="CHEBI:30616"/>
        <dbReference type="ChEBI" id="CHEBI:61977"/>
        <dbReference type="ChEBI" id="CHEBI:456216"/>
        <dbReference type="EC" id="2.7.11.1"/>
    </reaction>
</comment>
<dbReference type="InterPro" id="IPR000719">
    <property type="entry name" value="Prot_kinase_dom"/>
</dbReference>
<dbReference type="InterPro" id="IPR045874">
    <property type="entry name" value="LRK10/LRL21-25-like"/>
</dbReference>
<evidence type="ECO:0000256" key="2">
    <source>
        <dbReference type="ARBA" id="ARBA00012513"/>
    </source>
</evidence>
<dbReference type="GO" id="GO:0004674">
    <property type="term" value="F:protein serine/threonine kinase activity"/>
    <property type="evidence" value="ECO:0007669"/>
    <property type="project" value="UniProtKB-KW"/>
</dbReference>
<evidence type="ECO:0000256" key="4">
    <source>
        <dbReference type="ARBA" id="ARBA00022679"/>
    </source>
</evidence>
<dbReference type="EMBL" id="AWWV01013769">
    <property type="protein sequence ID" value="OMO60100.1"/>
    <property type="molecule type" value="Genomic_DNA"/>
</dbReference>
<evidence type="ECO:0000313" key="19">
    <source>
        <dbReference type="EMBL" id="OMO60100.1"/>
    </source>
</evidence>
<keyword evidence="11 16" id="KW-0472">Membrane</keyword>
<proteinExistence type="predicted"/>